<evidence type="ECO:0000313" key="3">
    <source>
        <dbReference type="Proteomes" id="UP000287651"/>
    </source>
</evidence>
<dbReference type="EMBL" id="AMZH03000684">
    <property type="protein sequence ID" value="RRT82472.1"/>
    <property type="molecule type" value="Genomic_DNA"/>
</dbReference>
<gene>
    <name evidence="2" type="ORF">B296_00000981</name>
</gene>
<name>A0A427B1R3_ENSVE</name>
<dbReference type="Proteomes" id="UP000287651">
    <property type="component" value="Unassembled WGS sequence"/>
</dbReference>
<organism evidence="2 3">
    <name type="scientific">Ensete ventricosum</name>
    <name type="common">Abyssinian banana</name>
    <name type="synonym">Musa ensete</name>
    <dbReference type="NCBI Taxonomy" id="4639"/>
    <lineage>
        <taxon>Eukaryota</taxon>
        <taxon>Viridiplantae</taxon>
        <taxon>Streptophyta</taxon>
        <taxon>Embryophyta</taxon>
        <taxon>Tracheophyta</taxon>
        <taxon>Spermatophyta</taxon>
        <taxon>Magnoliopsida</taxon>
        <taxon>Liliopsida</taxon>
        <taxon>Zingiberales</taxon>
        <taxon>Musaceae</taxon>
        <taxon>Ensete</taxon>
    </lineage>
</organism>
<feature type="region of interest" description="Disordered" evidence="1">
    <location>
        <begin position="1"/>
        <end position="38"/>
    </location>
</feature>
<sequence length="53" mass="5906">MGLASVPGIRSCCSMHPQEETERLRSKRPLGESETGGHLGLYVGRRERLCVKH</sequence>
<dbReference type="AlphaFoldDB" id="A0A427B1R3"/>
<protein>
    <submittedName>
        <fullName evidence="2">Uncharacterized protein</fullName>
    </submittedName>
</protein>
<accession>A0A427B1R3</accession>
<evidence type="ECO:0000256" key="1">
    <source>
        <dbReference type="SAM" id="MobiDB-lite"/>
    </source>
</evidence>
<reference evidence="2 3" key="1">
    <citation type="journal article" date="2014" name="Agronomy (Basel)">
        <title>A Draft Genome Sequence for Ensete ventricosum, the Drought-Tolerant Tree Against Hunger.</title>
        <authorList>
            <person name="Harrison J."/>
            <person name="Moore K.A."/>
            <person name="Paszkiewicz K."/>
            <person name="Jones T."/>
            <person name="Grant M."/>
            <person name="Ambacheew D."/>
            <person name="Muzemil S."/>
            <person name="Studholme D.J."/>
        </authorList>
    </citation>
    <scope>NUCLEOTIDE SEQUENCE [LARGE SCALE GENOMIC DNA]</scope>
</reference>
<comment type="caution">
    <text evidence="2">The sequence shown here is derived from an EMBL/GenBank/DDBJ whole genome shotgun (WGS) entry which is preliminary data.</text>
</comment>
<evidence type="ECO:0000313" key="2">
    <source>
        <dbReference type="EMBL" id="RRT82472.1"/>
    </source>
</evidence>
<proteinExistence type="predicted"/>